<dbReference type="Proteomes" id="UP000248790">
    <property type="component" value="Unassembled WGS sequence"/>
</dbReference>
<name>A0A327WPL6_LARAB</name>
<gene>
    <name evidence="1" type="ORF">LX87_04194</name>
</gene>
<protein>
    <submittedName>
        <fullName evidence="1">Uncharacterized protein</fullName>
    </submittedName>
</protein>
<comment type="caution">
    <text evidence="1">The sequence shown here is derived from an EMBL/GenBank/DDBJ whole genome shotgun (WGS) entry which is preliminary data.</text>
</comment>
<keyword evidence="2" id="KW-1185">Reference proteome</keyword>
<proteinExistence type="predicted"/>
<reference evidence="1 2" key="1">
    <citation type="submission" date="2018-06" db="EMBL/GenBank/DDBJ databases">
        <title>Genomic Encyclopedia of Archaeal and Bacterial Type Strains, Phase II (KMG-II): from individual species to whole genera.</title>
        <authorList>
            <person name="Goeker M."/>
        </authorList>
    </citation>
    <scope>NUCLEOTIDE SEQUENCE [LARGE SCALE GENOMIC DNA]</scope>
    <source>
        <strain evidence="1 2">DSM 21851</strain>
    </source>
</reference>
<evidence type="ECO:0000313" key="2">
    <source>
        <dbReference type="Proteomes" id="UP000248790"/>
    </source>
</evidence>
<dbReference type="RefSeq" id="WP_111630205.1">
    <property type="nucleotide sequence ID" value="NZ_QLMC01000005.1"/>
</dbReference>
<dbReference type="EMBL" id="QLMC01000005">
    <property type="protein sequence ID" value="RAJ94308.1"/>
    <property type="molecule type" value="Genomic_DNA"/>
</dbReference>
<organism evidence="1 2">
    <name type="scientific">Larkinella arboricola</name>
    <dbReference type="NCBI Taxonomy" id="643671"/>
    <lineage>
        <taxon>Bacteria</taxon>
        <taxon>Pseudomonadati</taxon>
        <taxon>Bacteroidota</taxon>
        <taxon>Cytophagia</taxon>
        <taxon>Cytophagales</taxon>
        <taxon>Spirosomataceae</taxon>
        <taxon>Larkinella</taxon>
    </lineage>
</organism>
<sequence length="135" mass="15468">MIHHSNENTLLDDANSPEINRKLMSAVSSDFIKVADALREASYQIRKRGFSENPIFIASRRPTEMGQLLLGPNELAGNTWMYRASLLDEFVQRRLVGEESVELFKENYKNPDEFCCLFVIDGDFAGFIFIPFPED</sequence>
<dbReference type="OrthoDB" id="880708at2"/>
<dbReference type="AlphaFoldDB" id="A0A327WPL6"/>
<accession>A0A327WPL6</accession>
<evidence type="ECO:0000313" key="1">
    <source>
        <dbReference type="EMBL" id="RAJ94308.1"/>
    </source>
</evidence>